<proteinExistence type="predicted"/>
<dbReference type="SUPFAM" id="SSF55729">
    <property type="entry name" value="Acyl-CoA N-acyltransferases (Nat)"/>
    <property type="match status" value="1"/>
</dbReference>
<dbReference type="GO" id="GO:0016747">
    <property type="term" value="F:acyltransferase activity, transferring groups other than amino-acyl groups"/>
    <property type="evidence" value="ECO:0007669"/>
    <property type="project" value="InterPro"/>
</dbReference>
<evidence type="ECO:0000313" key="3">
    <source>
        <dbReference type="Proteomes" id="UP000009149"/>
    </source>
</evidence>
<evidence type="ECO:0000259" key="1">
    <source>
        <dbReference type="PROSITE" id="PS51186"/>
    </source>
</evidence>
<name>B3DXD4_METI4</name>
<feature type="domain" description="N-acetyltransferase" evidence="1">
    <location>
        <begin position="39"/>
        <end position="200"/>
    </location>
</feature>
<dbReference type="STRING" id="481448.Minf_1789"/>
<organism evidence="2 3">
    <name type="scientific">Methylacidiphilum infernorum (isolate V4)</name>
    <name type="common">Methylokorus infernorum (strain V4)</name>
    <dbReference type="NCBI Taxonomy" id="481448"/>
    <lineage>
        <taxon>Bacteria</taxon>
        <taxon>Pseudomonadati</taxon>
        <taxon>Verrucomicrobiota</taxon>
        <taxon>Methylacidiphilae</taxon>
        <taxon>Methylacidiphilales</taxon>
        <taxon>Methylacidiphilaceae</taxon>
        <taxon>Methylacidiphilum (ex Ratnadevi et al. 2023)</taxon>
    </lineage>
</organism>
<sequence>MTLMSKKQERFQELYSIFVFCKRVAELNPLFIIFFMENLVIREATKDDLPVLYSLFKTIVEEQASYPFTLPFSYPDFIQFWEVPSPSWKFCACIGDTITGGYMLKPNSVGLGDHVANGSFFVAPPFRRRGIGEQLGGHALKKAKQLHFLALQFNYVVSTNVPAVNLWLKLGFKIVGSIPKAFRHPQKGYVDVYIMFREIEP</sequence>
<dbReference type="PANTHER" id="PTHR43138">
    <property type="entry name" value="ACETYLTRANSFERASE, GNAT FAMILY"/>
    <property type="match status" value="1"/>
</dbReference>
<dbReference type="Proteomes" id="UP000009149">
    <property type="component" value="Chromosome"/>
</dbReference>
<dbReference type="AlphaFoldDB" id="B3DXD4"/>
<dbReference type="PROSITE" id="PS51186">
    <property type="entry name" value="GNAT"/>
    <property type="match status" value="1"/>
</dbReference>
<dbReference type="PANTHER" id="PTHR43138:SF1">
    <property type="entry name" value="N-ACETYLTRANSFERASE ACA1"/>
    <property type="match status" value="1"/>
</dbReference>
<dbReference type="EMBL" id="CP000975">
    <property type="protein sequence ID" value="ACD83843.1"/>
    <property type="molecule type" value="Genomic_DNA"/>
</dbReference>
<accession>B3DXD4</accession>
<dbReference type="eggNOG" id="COG0456">
    <property type="taxonomic scope" value="Bacteria"/>
</dbReference>
<dbReference type="InterPro" id="IPR052742">
    <property type="entry name" value="Mito_N-acetyltransferase"/>
</dbReference>
<evidence type="ECO:0000313" key="2">
    <source>
        <dbReference type="EMBL" id="ACD83843.1"/>
    </source>
</evidence>
<dbReference type="Pfam" id="PF00583">
    <property type="entry name" value="Acetyltransf_1"/>
    <property type="match status" value="1"/>
</dbReference>
<keyword evidence="2" id="KW-0808">Transferase</keyword>
<dbReference type="Gene3D" id="3.40.630.30">
    <property type="match status" value="1"/>
</dbReference>
<gene>
    <name evidence="2" type="primary">wecD</name>
    <name evidence="2" type="ordered locus">Minf_1789</name>
</gene>
<reference evidence="2 3" key="1">
    <citation type="journal article" date="2008" name="Biol. Direct">
        <title>Complete genome sequence of the extremely acidophilic methanotroph isolate V4, Methylacidiphilum infernorum, a representative of the bacterial phylum Verrucomicrobia.</title>
        <authorList>
            <person name="Hou S."/>
            <person name="Makarova K.S."/>
            <person name="Saw J.H."/>
            <person name="Senin P."/>
            <person name="Ly B.V."/>
            <person name="Zhou Z."/>
            <person name="Ren Y."/>
            <person name="Wang J."/>
            <person name="Galperin M.Y."/>
            <person name="Omelchenko M.V."/>
            <person name="Wolf Y.I."/>
            <person name="Yutin N."/>
            <person name="Koonin E.V."/>
            <person name="Stott M.B."/>
            <person name="Mountain B.W."/>
            <person name="Crowe M.A."/>
            <person name="Smirnova A.V."/>
            <person name="Dunfield P.F."/>
            <person name="Feng L."/>
            <person name="Wang L."/>
            <person name="Alam M."/>
        </authorList>
    </citation>
    <scope>NUCLEOTIDE SEQUENCE [LARGE SCALE GENOMIC DNA]</scope>
    <source>
        <strain evidence="3">Isolate V4</strain>
    </source>
</reference>
<dbReference type="CDD" id="cd04301">
    <property type="entry name" value="NAT_SF"/>
    <property type="match status" value="1"/>
</dbReference>
<dbReference type="InterPro" id="IPR000182">
    <property type="entry name" value="GNAT_dom"/>
</dbReference>
<protein>
    <submittedName>
        <fullName evidence="2">Acetyltransferase, GNAT family</fullName>
    </submittedName>
</protein>
<dbReference type="InterPro" id="IPR016181">
    <property type="entry name" value="Acyl_CoA_acyltransferase"/>
</dbReference>
<dbReference type="HOGENOM" id="CLU_013985_42_2_0"/>
<dbReference type="KEGG" id="min:Minf_1789"/>